<dbReference type="InterPro" id="IPR044736">
    <property type="entry name" value="Gid1/RanBPM/SPLA_SPRY"/>
</dbReference>
<dbReference type="SUPFAM" id="SSF48403">
    <property type="entry name" value="Ankyrin repeat"/>
    <property type="match status" value="1"/>
</dbReference>
<dbReference type="SUPFAM" id="SSF49899">
    <property type="entry name" value="Concanavalin A-like lectins/glucanases"/>
    <property type="match status" value="1"/>
</dbReference>
<feature type="repeat" description="ANK" evidence="1">
    <location>
        <begin position="161"/>
        <end position="193"/>
    </location>
</feature>
<dbReference type="KEGG" id="mbrn:26247242"/>
<feature type="repeat" description="ANK" evidence="1">
    <location>
        <begin position="128"/>
        <end position="160"/>
    </location>
</feature>
<dbReference type="InterPro" id="IPR043136">
    <property type="entry name" value="B30.2/SPRY_sf"/>
</dbReference>
<organism evidence="4 5">
    <name type="scientific">Metarhizium brunneum</name>
    <dbReference type="NCBI Taxonomy" id="500148"/>
    <lineage>
        <taxon>Eukaryota</taxon>
        <taxon>Fungi</taxon>
        <taxon>Dikarya</taxon>
        <taxon>Ascomycota</taxon>
        <taxon>Pezizomycotina</taxon>
        <taxon>Sordariomycetes</taxon>
        <taxon>Hypocreomycetidae</taxon>
        <taxon>Hypocreales</taxon>
        <taxon>Clavicipitaceae</taxon>
        <taxon>Metarhizium</taxon>
    </lineage>
</organism>
<sequence length="643" mass="69944">MDGLTPLLRACKVAYESGHGTAKLVRELLSKRKADINLNAKCPCSDEKYAGMTPLHLSALILSEAEESKEDITDEEDNIFSHDKSIDEENKSHDKAKDKLQEESDEPDDELLKLLLGFGADPNARDATGSTALVLAAEAGHIKALRALLDHNADPNVGNTRETTALHLAAQSGHVACINLLVKKGANMDVAKVDETPNRGLCGITPLVLAVGLERLGAAKALFRLGADIGRAIHIAALYGELDIFNEIHEGCKRLPAEEYLKLCELAIHAAIMSNNGGRLATLLTTPGVKATVADDDGWTPLQCARSYDRKEMQAQILGAGATDESSGEMKTPTQWHLDDRHAALSPGIGTEQTPRVRDPKIVEVFASVGDVIDLTCDSYGVAVARANHCIPDGQDFFFEIKVQKGCRDKYQTLGIGLCSDIAPLNSELSFGHPAVSCGYYARNGEVRASGVQSTGFFNPRCYGEGDIVGCGVDAKKGTIYFTKGRQRLAERGRRGCFSPPSRKALSGGLRRHSSDWGTHISEENVDTVRYKRSRSGSRKYHQPPHGEAVQESDLEILEVQQSAGVKSQAKSYHETITVGLEVVSGFLTGIWYAIYQCGDRYTEDVDFERCEDPSKPNHDLKRLPLGSKRDGSNCRRSDCRGP</sequence>
<dbReference type="InterPro" id="IPR003877">
    <property type="entry name" value="SPRY_dom"/>
</dbReference>
<dbReference type="EMBL" id="CP058935">
    <property type="protein sequence ID" value="QLI70954.1"/>
    <property type="molecule type" value="Genomic_DNA"/>
</dbReference>
<dbReference type="SMART" id="SM00248">
    <property type="entry name" value="ANK"/>
    <property type="match status" value="6"/>
</dbReference>
<feature type="compositionally biased region" description="Basic and acidic residues" evidence="2">
    <location>
        <begin position="79"/>
        <end position="102"/>
    </location>
</feature>
<dbReference type="InterPro" id="IPR051616">
    <property type="entry name" value="Cul2-RING_E3_ligase_SR"/>
</dbReference>
<dbReference type="Gene3D" id="2.60.120.920">
    <property type="match status" value="1"/>
</dbReference>
<dbReference type="PANTHER" id="PTHR46224:SF64">
    <property type="entry name" value="IQ MOTIF AND ANKYRIN REPEAT DOMAIN-CONTAINING PROTEIN 1"/>
    <property type="match status" value="1"/>
</dbReference>
<keyword evidence="5" id="KW-1185">Reference proteome</keyword>
<accession>A0A7D5UZC0</accession>
<feature type="region of interest" description="Disordered" evidence="2">
    <location>
        <begin position="68"/>
        <end position="107"/>
    </location>
</feature>
<dbReference type="InterPro" id="IPR002110">
    <property type="entry name" value="Ankyrin_rpt"/>
</dbReference>
<reference evidence="4 5" key="1">
    <citation type="submission" date="2020-07" db="EMBL/GenBank/DDBJ databases">
        <title>Telomere length de novo assembly of all 7 chromosomes of the fungus, Metarhizium brunneum, using a novel assembly pipeline.</title>
        <authorList>
            <person name="Saud z."/>
            <person name="Kortsinoglou A."/>
            <person name="Kouvelis V.N."/>
            <person name="Butt T.M."/>
        </authorList>
    </citation>
    <scope>NUCLEOTIDE SEQUENCE [LARGE SCALE GENOMIC DNA]</scope>
    <source>
        <strain evidence="4 5">4556</strain>
    </source>
</reference>
<evidence type="ECO:0000256" key="2">
    <source>
        <dbReference type="SAM" id="MobiDB-lite"/>
    </source>
</evidence>
<dbReference type="PROSITE" id="PS50297">
    <property type="entry name" value="ANK_REP_REGION"/>
    <property type="match status" value="2"/>
</dbReference>
<evidence type="ECO:0000313" key="4">
    <source>
        <dbReference type="EMBL" id="QLI70954.1"/>
    </source>
</evidence>
<proteinExistence type="predicted"/>
<feature type="domain" description="SPRY" evidence="3">
    <location>
        <begin position="398"/>
        <end position="487"/>
    </location>
</feature>
<dbReference type="Pfam" id="PF00622">
    <property type="entry name" value="SPRY"/>
    <property type="match status" value="1"/>
</dbReference>
<dbReference type="RefSeq" id="XP_014540022.2">
    <property type="nucleotide sequence ID" value="XM_014684536.2"/>
</dbReference>
<dbReference type="InterPro" id="IPR013320">
    <property type="entry name" value="ConA-like_dom_sf"/>
</dbReference>
<dbReference type="Pfam" id="PF00023">
    <property type="entry name" value="Ank"/>
    <property type="match status" value="1"/>
</dbReference>
<evidence type="ECO:0000256" key="1">
    <source>
        <dbReference type="PROSITE-ProRule" id="PRU00023"/>
    </source>
</evidence>
<gene>
    <name evidence="4" type="primary">ANK3_1</name>
    <name evidence="4" type="ORF">G6M90_00g068700</name>
</gene>
<evidence type="ECO:0000313" key="5">
    <source>
        <dbReference type="Proteomes" id="UP000510686"/>
    </source>
</evidence>
<dbReference type="PROSITE" id="PS50088">
    <property type="entry name" value="ANK_REPEAT"/>
    <property type="match status" value="2"/>
</dbReference>
<dbReference type="OrthoDB" id="5046637at2759"/>
<dbReference type="CDD" id="cd12885">
    <property type="entry name" value="SPRY_RanBP_like"/>
    <property type="match status" value="1"/>
</dbReference>
<dbReference type="AlphaFoldDB" id="A0A7D5UZC0"/>
<evidence type="ECO:0000259" key="3">
    <source>
        <dbReference type="Pfam" id="PF00622"/>
    </source>
</evidence>
<dbReference type="Gene3D" id="1.25.40.20">
    <property type="entry name" value="Ankyrin repeat-containing domain"/>
    <property type="match status" value="2"/>
</dbReference>
<protein>
    <submittedName>
        <fullName evidence="4">Ankyrin-3</fullName>
    </submittedName>
</protein>
<dbReference type="Proteomes" id="UP000510686">
    <property type="component" value="Chromosome 4"/>
</dbReference>
<dbReference type="Pfam" id="PF12796">
    <property type="entry name" value="Ank_2"/>
    <property type="match status" value="1"/>
</dbReference>
<feature type="region of interest" description="Disordered" evidence="2">
    <location>
        <begin position="612"/>
        <end position="643"/>
    </location>
</feature>
<keyword evidence="1" id="KW-0040">ANK repeat</keyword>
<feature type="compositionally biased region" description="Basic residues" evidence="2">
    <location>
        <begin position="531"/>
        <end position="543"/>
    </location>
</feature>
<name>A0A7D5UZC0_9HYPO</name>
<feature type="compositionally biased region" description="Acidic residues" evidence="2">
    <location>
        <begin position="68"/>
        <end position="78"/>
    </location>
</feature>
<feature type="region of interest" description="Disordered" evidence="2">
    <location>
        <begin position="530"/>
        <end position="551"/>
    </location>
</feature>
<dbReference type="PANTHER" id="PTHR46224">
    <property type="entry name" value="ANKYRIN REPEAT FAMILY PROTEIN"/>
    <property type="match status" value="1"/>
</dbReference>
<dbReference type="InterPro" id="IPR036770">
    <property type="entry name" value="Ankyrin_rpt-contain_sf"/>
</dbReference>
<dbReference type="GeneID" id="26247242"/>